<dbReference type="Pfam" id="PF02661">
    <property type="entry name" value="Fic"/>
    <property type="match status" value="1"/>
</dbReference>
<dbReference type="Gene3D" id="1.10.3290.10">
    <property type="entry name" value="Fido-like domain"/>
    <property type="match status" value="1"/>
</dbReference>
<evidence type="ECO:0000313" key="10">
    <source>
        <dbReference type="Proteomes" id="UP001271890"/>
    </source>
</evidence>
<protein>
    <recommendedName>
        <fullName evidence="5">protein adenylyltransferase</fullName>
        <ecNumber evidence="5">2.7.7.108</ecNumber>
    </recommendedName>
</protein>
<dbReference type="InterPro" id="IPR003812">
    <property type="entry name" value="Fido"/>
</dbReference>
<sequence length="195" mass="23182">MDKYLTTYGDPYCYKGTNVLINLFNIQDITILEGLESELTAKASEQINFRDPPYSLQTMKEIHQTLFGDIYEWAGELRRCDIIKEETRFCNASFLESEAKRLFSALEKDQWLSGLMWEPFCEKLAEHYCEFNMLHPFREGNGRTQRILFDFIANYNDYTIEWSEIERDEWLCANRRGVGMNYDMMTELFKRAVAY</sequence>
<dbReference type="PANTHER" id="PTHR39560">
    <property type="entry name" value="PROTEIN ADENYLYLTRANSFERASE FIC-RELATED"/>
    <property type="match status" value="1"/>
</dbReference>
<dbReference type="Proteomes" id="UP001271890">
    <property type="component" value="Unassembled WGS sequence"/>
</dbReference>
<gene>
    <name evidence="9" type="ORF">FE392_06195</name>
</gene>
<feature type="domain" description="Fido" evidence="8">
    <location>
        <begin position="54"/>
        <end position="191"/>
    </location>
</feature>
<keyword evidence="1" id="KW-0808">Transferase</keyword>
<dbReference type="PANTHER" id="PTHR39560:SF1">
    <property type="entry name" value="PROTEIN ADENYLYLTRANSFERASE FIC-RELATED"/>
    <property type="match status" value="1"/>
</dbReference>
<evidence type="ECO:0000256" key="5">
    <source>
        <dbReference type="ARBA" id="ARBA00034531"/>
    </source>
</evidence>
<dbReference type="EC" id="2.7.7.108" evidence="5"/>
<proteinExistence type="predicted"/>
<dbReference type="SUPFAM" id="SSF140931">
    <property type="entry name" value="Fic-like"/>
    <property type="match status" value="1"/>
</dbReference>
<dbReference type="InterPro" id="IPR036597">
    <property type="entry name" value="Fido-like_dom_sf"/>
</dbReference>
<dbReference type="EMBL" id="VCDN01000019">
    <property type="protein sequence ID" value="MDX7986921.1"/>
    <property type="molecule type" value="Genomic_DNA"/>
</dbReference>
<organism evidence="9 10">
    <name type="scientific">Xenorhabdus santafensis</name>
    <dbReference type="NCBI Taxonomy" id="2582833"/>
    <lineage>
        <taxon>Bacteria</taxon>
        <taxon>Pseudomonadati</taxon>
        <taxon>Pseudomonadota</taxon>
        <taxon>Gammaproteobacteria</taxon>
        <taxon>Enterobacterales</taxon>
        <taxon>Morganellaceae</taxon>
        <taxon>Xenorhabdus</taxon>
    </lineage>
</organism>
<evidence type="ECO:0000313" key="9">
    <source>
        <dbReference type="EMBL" id="MDX7986921.1"/>
    </source>
</evidence>
<accession>A0ABU4S826</accession>
<keyword evidence="2" id="KW-0548">Nucleotidyltransferase</keyword>
<evidence type="ECO:0000256" key="2">
    <source>
        <dbReference type="ARBA" id="ARBA00022695"/>
    </source>
</evidence>
<comment type="caution">
    <text evidence="9">The sequence shown here is derived from an EMBL/GenBank/DDBJ whole genome shotgun (WGS) entry which is preliminary data.</text>
</comment>
<keyword evidence="4" id="KW-0067">ATP-binding</keyword>
<evidence type="ECO:0000256" key="3">
    <source>
        <dbReference type="ARBA" id="ARBA00022741"/>
    </source>
</evidence>
<evidence type="ECO:0000256" key="7">
    <source>
        <dbReference type="ARBA" id="ARBA00048696"/>
    </source>
</evidence>
<keyword evidence="10" id="KW-1185">Reference proteome</keyword>
<keyword evidence="3" id="KW-0547">Nucleotide-binding</keyword>
<evidence type="ECO:0000256" key="1">
    <source>
        <dbReference type="ARBA" id="ARBA00022679"/>
    </source>
</evidence>
<dbReference type="RefSeq" id="WP_319929353.1">
    <property type="nucleotide sequence ID" value="NZ_VCDN01000019.1"/>
</dbReference>
<dbReference type="PROSITE" id="PS51459">
    <property type="entry name" value="FIDO"/>
    <property type="match status" value="1"/>
</dbReference>
<comment type="catalytic activity">
    <reaction evidence="6">
        <text>L-threonyl-[protein] + ATP = 3-O-(5'-adenylyl)-L-threonyl-[protein] + diphosphate</text>
        <dbReference type="Rhea" id="RHEA:54292"/>
        <dbReference type="Rhea" id="RHEA-COMP:11060"/>
        <dbReference type="Rhea" id="RHEA-COMP:13847"/>
        <dbReference type="ChEBI" id="CHEBI:30013"/>
        <dbReference type="ChEBI" id="CHEBI:30616"/>
        <dbReference type="ChEBI" id="CHEBI:33019"/>
        <dbReference type="ChEBI" id="CHEBI:138113"/>
        <dbReference type="EC" id="2.7.7.108"/>
    </reaction>
</comment>
<evidence type="ECO:0000259" key="8">
    <source>
        <dbReference type="PROSITE" id="PS51459"/>
    </source>
</evidence>
<comment type="catalytic activity">
    <reaction evidence="7">
        <text>L-tyrosyl-[protein] + ATP = O-(5'-adenylyl)-L-tyrosyl-[protein] + diphosphate</text>
        <dbReference type="Rhea" id="RHEA:54288"/>
        <dbReference type="Rhea" id="RHEA-COMP:10136"/>
        <dbReference type="Rhea" id="RHEA-COMP:13846"/>
        <dbReference type="ChEBI" id="CHEBI:30616"/>
        <dbReference type="ChEBI" id="CHEBI:33019"/>
        <dbReference type="ChEBI" id="CHEBI:46858"/>
        <dbReference type="ChEBI" id="CHEBI:83624"/>
        <dbReference type="EC" id="2.7.7.108"/>
    </reaction>
</comment>
<reference evidence="10" key="1">
    <citation type="journal article" date="2024" name="Toxins">
        <title>Genome Sequence Analysis of Native Xenorhabdus Strains Isolated from Entomopathogenic Nematodes in Argentina.</title>
        <authorList>
            <person name="Palma L."/>
            <person name="Frizzo L."/>
            <person name="Kaiser S."/>
            <person name="Berry C."/>
            <person name="Caballero P."/>
            <person name="Bode H.B."/>
            <person name="Del Valle E.E."/>
        </authorList>
    </citation>
    <scope>NUCLEOTIDE SEQUENCE [LARGE SCALE GENOMIC DNA]</scope>
    <source>
        <strain evidence="10">12</strain>
    </source>
</reference>
<evidence type="ECO:0000256" key="6">
    <source>
        <dbReference type="ARBA" id="ARBA00047939"/>
    </source>
</evidence>
<name>A0ABU4S826_9GAMM</name>
<evidence type="ECO:0000256" key="4">
    <source>
        <dbReference type="ARBA" id="ARBA00022840"/>
    </source>
</evidence>